<dbReference type="HOGENOM" id="CLU_1305816_0_0_1"/>
<organism evidence="3">
    <name type="scientific">Caenorhabditis brenneri</name>
    <name type="common">Nematode worm</name>
    <dbReference type="NCBI Taxonomy" id="135651"/>
    <lineage>
        <taxon>Eukaryota</taxon>
        <taxon>Metazoa</taxon>
        <taxon>Ecdysozoa</taxon>
        <taxon>Nematoda</taxon>
        <taxon>Chromadorea</taxon>
        <taxon>Rhabditida</taxon>
        <taxon>Rhabditina</taxon>
        <taxon>Rhabditomorpha</taxon>
        <taxon>Rhabditoidea</taxon>
        <taxon>Rhabditidae</taxon>
        <taxon>Peloderinae</taxon>
        <taxon>Caenorhabditis</taxon>
    </lineage>
</organism>
<accession>G0M7E9</accession>
<feature type="compositionally biased region" description="Basic and acidic residues" evidence="1">
    <location>
        <begin position="164"/>
        <end position="182"/>
    </location>
</feature>
<evidence type="ECO:0000256" key="1">
    <source>
        <dbReference type="SAM" id="MobiDB-lite"/>
    </source>
</evidence>
<keyword evidence="3" id="KW-1185">Reference proteome</keyword>
<feature type="region of interest" description="Disordered" evidence="1">
    <location>
        <begin position="134"/>
        <end position="211"/>
    </location>
</feature>
<dbReference type="Proteomes" id="UP000008068">
    <property type="component" value="Unassembled WGS sequence"/>
</dbReference>
<dbReference type="EMBL" id="GL379786">
    <property type="protein sequence ID" value="EGT30282.1"/>
    <property type="molecule type" value="Genomic_DNA"/>
</dbReference>
<feature type="region of interest" description="Disordered" evidence="1">
    <location>
        <begin position="1"/>
        <end position="121"/>
    </location>
</feature>
<dbReference type="InParanoid" id="G0M7E9"/>
<dbReference type="AlphaFoldDB" id="G0M7E9"/>
<name>G0M7E9_CAEBE</name>
<reference evidence="3" key="1">
    <citation type="submission" date="2011-07" db="EMBL/GenBank/DDBJ databases">
        <authorList>
            <consortium name="Caenorhabditis brenneri Sequencing and Analysis Consortium"/>
            <person name="Wilson R.K."/>
        </authorList>
    </citation>
    <scope>NUCLEOTIDE SEQUENCE [LARGE SCALE GENOMIC DNA]</scope>
    <source>
        <strain evidence="3">PB2801</strain>
    </source>
</reference>
<evidence type="ECO:0000313" key="2">
    <source>
        <dbReference type="EMBL" id="EGT30282.1"/>
    </source>
</evidence>
<protein>
    <submittedName>
        <fullName evidence="2">Uncharacterized protein</fullName>
    </submittedName>
</protein>
<sequence>MESSLLEQPNKVFELPEFDTEKKDDANSSNKDDECMTLPTDENGKDDVEAIQLKTTVTPESVSSPKDDSGEKPSVSNAADGSPAQIIPDRAEYRCSTPETFEEFMSKNSEKHDSPSRMPTKPWVPTLYGYNPNSPTSMGPSLFRLSIPNSPALSDFADQLSTPRETDKAEPAVAVDEDKSTVESDGDEPAAKKCKSTSDENNAAETADYAK</sequence>
<evidence type="ECO:0000313" key="3">
    <source>
        <dbReference type="Proteomes" id="UP000008068"/>
    </source>
</evidence>
<gene>
    <name evidence="2" type="ORF">CAEBREN_04562</name>
</gene>
<feature type="compositionally biased region" description="Polar residues" evidence="1">
    <location>
        <begin position="53"/>
        <end position="64"/>
    </location>
</feature>
<feature type="compositionally biased region" description="Basic and acidic residues" evidence="1">
    <location>
        <begin position="104"/>
        <end position="115"/>
    </location>
</feature>
<proteinExistence type="predicted"/>
<feature type="compositionally biased region" description="Basic and acidic residues" evidence="1">
    <location>
        <begin position="19"/>
        <end position="34"/>
    </location>
</feature>